<dbReference type="GO" id="GO:0016020">
    <property type="term" value="C:membrane"/>
    <property type="evidence" value="ECO:0007669"/>
    <property type="project" value="TreeGrafter"/>
</dbReference>
<proteinExistence type="inferred from homology"/>
<dbReference type="InterPro" id="IPR036291">
    <property type="entry name" value="NAD(P)-bd_dom_sf"/>
</dbReference>
<dbReference type="PRINTS" id="PR00081">
    <property type="entry name" value="GDHRDH"/>
</dbReference>
<dbReference type="Proteomes" id="UP000651050">
    <property type="component" value="Unassembled WGS sequence"/>
</dbReference>
<keyword evidence="2" id="KW-0560">Oxidoreductase</keyword>
<sequence>MTFPRLLPPLNPPVDTWQGCRVWLVGASSGIGRAAASALHARGAQVHVSGRNAQALDDFVAAHPGARAWPLDVRNTTQVARAADRVRESGPLDMMVFCAAYYQGKSIADFDLQDMLEHQAVNYAGALGAIGAVLPAMLREGHGHISLLASVAGYRGLPRSAAYGPTKAALIHLAETMYLELHGRGLGVSVVNPGFVDTPMTAKNDFAMPAMIGPAEAAHRMILGWERGHFEIHFPRRFTWPMKLLARLPFRLYQALVRRGTGT</sequence>
<dbReference type="AlphaFoldDB" id="A0A931H6N6"/>
<dbReference type="RefSeq" id="WP_196987366.1">
    <property type="nucleotide sequence ID" value="NZ_JADWYS010000001.1"/>
</dbReference>
<reference evidence="3" key="1">
    <citation type="submission" date="2020-11" db="EMBL/GenBank/DDBJ databases">
        <title>Bacterial whole genome sequence for Caenimonas sp. DR4.4.</title>
        <authorList>
            <person name="Le V."/>
            <person name="Ko S.-R."/>
            <person name="Ahn C.-Y."/>
            <person name="Oh H.-M."/>
        </authorList>
    </citation>
    <scope>NUCLEOTIDE SEQUENCE</scope>
    <source>
        <strain evidence="3">DR4.4</strain>
    </source>
</reference>
<dbReference type="SUPFAM" id="SSF51735">
    <property type="entry name" value="NAD(P)-binding Rossmann-fold domains"/>
    <property type="match status" value="1"/>
</dbReference>
<comment type="caution">
    <text evidence="3">The sequence shown here is derived from an EMBL/GenBank/DDBJ whole genome shotgun (WGS) entry which is preliminary data.</text>
</comment>
<dbReference type="GO" id="GO:0016491">
    <property type="term" value="F:oxidoreductase activity"/>
    <property type="evidence" value="ECO:0007669"/>
    <property type="project" value="UniProtKB-KW"/>
</dbReference>
<evidence type="ECO:0000256" key="1">
    <source>
        <dbReference type="ARBA" id="ARBA00006484"/>
    </source>
</evidence>
<dbReference type="Pfam" id="PF00106">
    <property type="entry name" value="adh_short"/>
    <property type="match status" value="1"/>
</dbReference>
<gene>
    <name evidence="3" type="ORF">I5803_16220</name>
</gene>
<dbReference type="InterPro" id="IPR002347">
    <property type="entry name" value="SDR_fam"/>
</dbReference>
<evidence type="ECO:0000313" key="4">
    <source>
        <dbReference type="Proteomes" id="UP000651050"/>
    </source>
</evidence>
<dbReference type="PANTHER" id="PTHR44196">
    <property type="entry name" value="DEHYDROGENASE/REDUCTASE SDR FAMILY MEMBER 7B"/>
    <property type="match status" value="1"/>
</dbReference>
<accession>A0A931H6N6</accession>
<dbReference type="PANTHER" id="PTHR44196:SF1">
    <property type="entry name" value="DEHYDROGENASE_REDUCTASE SDR FAMILY MEMBER 7B"/>
    <property type="match status" value="1"/>
</dbReference>
<evidence type="ECO:0000256" key="2">
    <source>
        <dbReference type="ARBA" id="ARBA00023002"/>
    </source>
</evidence>
<keyword evidence="4" id="KW-1185">Reference proteome</keyword>
<evidence type="ECO:0000313" key="3">
    <source>
        <dbReference type="EMBL" id="MBG9389576.1"/>
    </source>
</evidence>
<name>A0A931H6N6_9BURK</name>
<dbReference type="EMBL" id="JADWYS010000001">
    <property type="protein sequence ID" value="MBG9389576.1"/>
    <property type="molecule type" value="Genomic_DNA"/>
</dbReference>
<comment type="similarity">
    <text evidence="1">Belongs to the short-chain dehydrogenases/reductases (SDR) family.</text>
</comment>
<dbReference type="Gene3D" id="3.40.50.720">
    <property type="entry name" value="NAD(P)-binding Rossmann-like Domain"/>
    <property type="match status" value="1"/>
</dbReference>
<organism evidence="3 4">
    <name type="scientific">Caenimonas aquaedulcis</name>
    <dbReference type="NCBI Taxonomy" id="2793270"/>
    <lineage>
        <taxon>Bacteria</taxon>
        <taxon>Pseudomonadati</taxon>
        <taxon>Pseudomonadota</taxon>
        <taxon>Betaproteobacteria</taxon>
        <taxon>Burkholderiales</taxon>
        <taxon>Comamonadaceae</taxon>
        <taxon>Caenimonas</taxon>
    </lineage>
</organism>
<protein>
    <submittedName>
        <fullName evidence="3">SDR family NAD(P)-dependent oxidoreductase</fullName>
    </submittedName>
</protein>